<evidence type="ECO:0000256" key="3">
    <source>
        <dbReference type="ARBA" id="ARBA00022730"/>
    </source>
</evidence>
<evidence type="ECO:0000256" key="8">
    <source>
        <dbReference type="ARBA" id="ARBA00035387"/>
    </source>
</evidence>
<geneLocation type="plastid" evidence="10"/>
<evidence type="ECO:0000313" key="10">
    <source>
        <dbReference type="EMBL" id="AOM67433.1"/>
    </source>
</evidence>
<dbReference type="GO" id="GO:0006412">
    <property type="term" value="P:translation"/>
    <property type="evidence" value="ECO:0007669"/>
    <property type="project" value="InterPro"/>
</dbReference>
<organism evidence="10">
    <name type="scientific">Hildenbrandia rubra</name>
    <dbReference type="NCBI Taxonomy" id="31481"/>
    <lineage>
        <taxon>Eukaryota</taxon>
        <taxon>Rhodophyta</taxon>
        <taxon>Florideophyceae</taxon>
        <taxon>Hildenbrandiophycidae</taxon>
        <taxon>Hildenbrandiales</taxon>
        <taxon>Hildenbrandiaceae</taxon>
        <taxon>Hildenbrandia</taxon>
    </lineage>
</organism>
<keyword evidence="5 10" id="KW-0689">Ribosomal protein</keyword>
<protein>
    <recommendedName>
        <fullName evidence="7">Large ribosomal subunit protein uL4c</fullName>
    </recommendedName>
    <alternativeName>
        <fullName evidence="8">50S ribosomal protein L4, chloroplastic</fullName>
    </alternativeName>
</protein>
<evidence type="ECO:0000256" key="9">
    <source>
        <dbReference type="SAM" id="MobiDB-lite"/>
    </source>
</evidence>
<keyword evidence="10" id="KW-0934">Plastid</keyword>
<keyword evidence="4" id="KW-0694">RNA-binding</keyword>
<dbReference type="GO" id="GO:0019843">
    <property type="term" value="F:rRNA binding"/>
    <property type="evidence" value="ECO:0007669"/>
    <property type="project" value="UniProtKB-KW"/>
</dbReference>
<dbReference type="GO" id="GO:0005840">
    <property type="term" value="C:ribosome"/>
    <property type="evidence" value="ECO:0007669"/>
    <property type="project" value="UniProtKB-KW"/>
</dbReference>
<dbReference type="PANTHER" id="PTHR10746">
    <property type="entry name" value="50S RIBOSOMAL PROTEIN L4"/>
    <property type="match status" value="1"/>
</dbReference>
<dbReference type="SUPFAM" id="SSF52166">
    <property type="entry name" value="Ribosomal protein L4"/>
    <property type="match status" value="1"/>
</dbReference>
<proteinExistence type="inferred from homology"/>
<dbReference type="HAMAP" id="MF_01328_B">
    <property type="entry name" value="Ribosomal_uL4_B"/>
    <property type="match status" value="1"/>
</dbReference>
<dbReference type="NCBIfam" id="TIGR03953">
    <property type="entry name" value="rplD_bact"/>
    <property type="match status" value="1"/>
</dbReference>
<evidence type="ECO:0000256" key="6">
    <source>
        <dbReference type="ARBA" id="ARBA00023274"/>
    </source>
</evidence>
<dbReference type="EMBL" id="KX284724">
    <property type="protein sequence ID" value="AOM67433.1"/>
    <property type="molecule type" value="Genomic_DNA"/>
</dbReference>
<dbReference type="GeneID" id="29070098"/>
<evidence type="ECO:0000256" key="4">
    <source>
        <dbReference type="ARBA" id="ARBA00022884"/>
    </source>
</evidence>
<dbReference type="Gene3D" id="3.40.1370.10">
    <property type="match status" value="1"/>
</dbReference>
<dbReference type="PANTHER" id="PTHR10746:SF17">
    <property type="entry name" value="LARGE RIBOSOMAL SUBUNIT PROTEIN UL4C"/>
    <property type="match status" value="1"/>
</dbReference>
<evidence type="ECO:0000256" key="1">
    <source>
        <dbReference type="ARBA" id="ARBA00004083"/>
    </source>
</evidence>
<dbReference type="InterPro" id="IPR023574">
    <property type="entry name" value="Ribosomal_uL4_dom_sf"/>
</dbReference>
<reference evidence="10" key="1">
    <citation type="journal article" date="2016" name="BMC Biol.">
        <title>Parallel evolution of highly conserved plastid genome architecture in red seaweeds and seed plants.</title>
        <authorList>
            <person name="Lee J."/>
            <person name="Cho C.H."/>
            <person name="Park S.I."/>
            <person name="Choi J.W."/>
            <person name="Song H.S."/>
            <person name="West J.A."/>
            <person name="Bhattacharya D."/>
            <person name="Yoon H.S."/>
        </authorList>
    </citation>
    <scope>NUCLEOTIDE SEQUENCE</scope>
</reference>
<keyword evidence="6" id="KW-0687">Ribonucleoprotein</keyword>
<evidence type="ECO:0000256" key="7">
    <source>
        <dbReference type="ARBA" id="ARBA00035208"/>
    </source>
</evidence>
<feature type="region of interest" description="Disordered" evidence="9">
    <location>
        <begin position="52"/>
        <end position="83"/>
    </location>
</feature>
<dbReference type="Pfam" id="PF00573">
    <property type="entry name" value="Ribosomal_L4"/>
    <property type="match status" value="1"/>
</dbReference>
<comment type="function">
    <text evidence="1">Probably binds the 23S rRNA.</text>
</comment>
<evidence type="ECO:0000256" key="2">
    <source>
        <dbReference type="ARBA" id="ARBA00010528"/>
    </source>
</evidence>
<dbReference type="GO" id="GO:0003735">
    <property type="term" value="F:structural constituent of ribosome"/>
    <property type="evidence" value="ECO:0007669"/>
    <property type="project" value="InterPro"/>
</dbReference>
<name>A0A1C9CGC0_9FLOR</name>
<dbReference type="InterPro" id="IPR002136">
    <property type="entry name" value="Ribosomal_uL4"/>
</dbReference>
<comment type="similarity">
    <text evidence="2">Belongs to the universal ribosomal protein uL4 family.</text>
</comment>
<keyword evidence="3" id="KW-0699">rRNA-binding</keyword>
<dbReference type="GO" id="GO:1990904">
    <property type="term" value="C:ribonucleoprotein complex"/>
    <property type="evidence" value="ECO:0007669"/>
    <property type="project" value="UniProtKB-KW"/>
</dbReference>
<dbReference type="RefSeq" id="YP_009294191.1">
    <property type="nucleotide sequence ID" value="NC_031146.1"/>
</dbReference>
<evidence type="ECO:0000256" key="5">
    <source>
        <dbReference type="ARBA" id="ARBA00022980"/>
    </source>
</evidence>
<dbReference type="AlphaFoldDB" id="A0A1C9CGC0"/>
<gene>
    <name evidence="10" type="primary">rpl4</name>
    <name evidence="10" type="ORF">Hrub_189</name>
</gene>
<sequence>MVVTITDKYFIHDLRGITKQETIVNFGATHKNAGYIVHRAYVAQATQLRQGTRGTKTKAEVQGGGKKPWKQKGTGRARAGSNRSPLWRGGGVIFGPRYQHYRKKINKKEKAIALQACLQNRLENIKVISNFVESFSKPNTKLILQILGKWEVNMKDKVLIITKEHNKNLYLSIRNIPNVTIIVASQLNVLSVLLANTILVSIDAIPIISYSSKGI</sequence>
<dbReference type="InterPro" id="IPR013005">
    <property type="entry name" value="Ribosomal_uL4-like"/>
</dbReference>
<accession>A0A1C9CGC0</accession>